<dbReference type="SUPFAM" id="SSF51215">
    <property type="entry name" value="Regulatory protein AraC"/>
    <property type="match status" value="1"/>
</dbReference>
<feature type="domain" description="HTH araC/xylS-type" evidence="4">
    <location>
        <begin position="195"/>
        <end position="293"/>
    </location>
</feature>
<keyword evidence="1" id="KW-0805">Transcription regulation</keyword>
<name>A0A5B7T2S2_9LACO</name>
<dbReference type="CDD" id="cd06986">
    <property type="entry name" value="cupin_MmsR-like_N"/>
    <property type="match status" value="1"/>
</dbReference>
<gene>
    <name evidence="5" type="ORF">FG051_06935</name>
</gene>
<dbReference type="Proteomes" id="UP000310673">
    <property type="component" value="Chromosome"/>
</dbReference>
<keyword evidence="3" id="KW-0804">Transcription</keyword>
<dbReference type="GO" id="GO:0043565">
    <property type="term" value="F:sequence-specific DNA binding"/>
    <property type="evidence" value="ECO:0007669"/>
    <property type="project" value="InterPro"/>
</dbReference>
<keyword evidence="2" id="KW-0238">DNA-binding</keyword>
<dbReference type="PRINTS" id="PR00032">
    <property type="entry name" value="HTHARAC"/>
</dbReference>
<dbReference type="STRING" id="1423818.FC88_GL001865"/>
<dbReference type="Gene3D" id="2.60.120.280">
    <property type="entry name" value="Regulatory protein AraC"/>
    <property type="match status" value="1"/>
</dbReference>
<dbReference type="KEGG" id="lft:FG051_06935"/>
<dbReference type="Gene3D" id="1.10.10.60">
    <property type="entry name" value="Homeodomain-like"/>
    <property type="match status" value="2"/>
</dbReference>
<dbReference type="InterPro" id="IPR037923">
    <property type="entry name" value="HTH-like"/>
</dbReference>
<dbReference type="InterPro" id="IPR009057">
    <property type="entry name" value="Homeodomain-like_sf"/>
</dbReference>
<dbReference type="InterPro" id="IPR003313">
    <property type="entry name" value="AraC-bd"/>
</dbReference>
<dbReference type="EMBL" id="CP040736">
    <property type="protein sequence ID" value="QCX24860.1"/>
    <property type="molecule type" value="Genomic_DNA"/>
</dbReference>
<dbReference type="InterPro" id="IPR020449">
    <property type="entry name" value="Tscrpt_reg_AraC-type_HTH"/>
</dbReference>
<dbReference type="InterPro" id="IPR018062">
    <property type="entry name" value="HTH_AraC-typ_CS"/>
</dbReference>
<reference evidence="5 6" key="1">
    <citation type="submission" date="2019-05" db="EMBL/GenBank/DDBJ databases">
        <title>Genome Sequence of Lactobacillus futsaii Y97, a Potential Probiotic Strain Isolated from the Futsai of Taiwan.</title>
        <authorList>
            <person name="Du X."/>
        </authorList>
    </citation>
    <scope>NUCLEOTIDE SEQUENCE [LARGE SCALE GENOMIC DNA]</scope>
    <source>
        <strain evidence="5 6">Y97</strain>
    </source>
</reference>
<dbReference type="PANTHER" id="PTHR43280">
    <property type="entry name" value="ARAC-FAMILY TRANSCRIPTIONAL REGULATOR"/>
    <property type="match status" value="1"/>
</dbReference>
<evidence type="ECO:0000313" key="6">
    <source>
        <dbReference type="Proteomes" id="UP000310673"/>
    </source>
</evidence>
<evidence type="ECO:0000313" key="5">
    <source>
        <dbReference type="EMBL" id="QCX24860.1"/>
    </source>
</evidence>
<organism evidence="5 6">
    <name type="scientific">Companilactobacillus futsaii</name>
    <dbReference type="NCBI Taxonomy" id="938155"/>
    <lineage>
        <taxon>Bacteria</taxon>
        <taxon>Bacillati</taxon>
        <taxon>Bacillota</taxon>
        <taxon>Bacilli</taxon>
        <taxon>Lactobacillales</taxon>
        <taxon>Lactobacillaceae</taxon>
        <taxon>Companilactobacillus</taxon>
    </lineage>
</organism>
<dbReference type="Pfam" id="PF12833">
    <property type="entry name" value="HTH_18"/>
    <property type="match status" value="1"/>
</dbReference>
<accession>A0A5B7T2S2</accession>
<dbReference type="Pfam" id="PF02311">
    <property type="entry name" value="AraC_binding"/>
    <property type="match status" value="1"/>
</dbReference>
<dbReference type="GO" id="GO:0003700">
    <property type="term" value="F:DNA-binding transcription factor activity"/>
    <property type="evidence" value="ECO:0007669"/>
    <property type="project" value="InterPro"/>
</dbReference>
<dbReference type="PROSITE" id="PS01124">
    <property type="entry name" value="HTH_ARAC_FAMILY_2"/>
    <property type="match status" value="1"/>
</dbReference>
<proteinExistence type="predicted"/>
<sequence length="304" mass="35480">MKKLDGFANEYLFVLPQEIIKEFSFSTILKNLYITDLGFYPHAEYHYVHRPVGANEWVMIFCTNGEGTVESKDNSWKMNRGSIIIMPPNQEHTYYASKDKPWDIFWVHFTGTMVKEYLSPSYNFKPEFWYLNESSEDSNNYLMSLFWQMIQALSSGFSFEAIFYDSQVLGTLLSYIILHTKLPQDNKTMGNEHLTKAIQYIYDNLDRPISLKDLTNYLGVSVSYLSRIFKKNLDMGANEFITSIKVKQASHYLQNTNLSIQQIAQSLGYNDPYYFSRTFKKVYQVSPAHFRKQYGSGLKISHPV</sequence>
<protein>
    <submittedName>
        <fullName evidence="5">Helix-turn-helix domain-containing protein</fullName>
    </submittedName>
</protein>
<evidence type="ECO:0000259" key="4">
    <source>
        <dbReference type="PROSITE" id="PS01124"/>
    </source>
</evidence>
<dbReference type="SMART" id="SM00342">
    <property type="entry name" value="HTH_ARAC"/>
    <property type="match status" value="1"/>
</dbReference>
<evidence type="ECO:0000256" key="3">
    <source>
        <dbReference type="ARBA" id="ARBA00023163"/>
    </source>
</evidence>
<dbReference type="SUPFAM" id="SSF46689">
    <property type="entry name" value="Homeodomain-like"/>
    <property type="match status" value="2"/>
</dbReference>
<dbReference type="PANTHER" id="PTHR43280:SF30">
    <property type="entry name" value="MMSAB OPERON REGULATORY PROTEIN"/>
    <property type="match status" value="1"/>
</dbReference>
<dbReference type="PROSITE" id="PS00041">
    <property type="entry name" value="HTH_ARAC_FAMILY_1"/>
    <property type="match status" value="1"/>
</dbReference>
<dbReference type="RefSeq" id="WP_057812745.1">
    <property type="nucleotide sequence ID" value="NZ_CP040736.1"/>
</dbReference>
<evidence type="ECO:0000256" key="2">
    <source>
        <dbReference type="ARBA" id="ARBA00023125"/>
    </source>
</evidence>
<dbReference type="AlphaFoldDB" id="A0A5B7T2S2"/>
<evidence type="ECO:0000256" key="1">
    <source>
        <dbReference type="ARBA" id="ARBA00023015"/>
    </source>
</evidence>
<dbReference type="InterPro" id="IPR018060">
    <property type="entry name" value="HTH_AraC"/>
</dbReference>